<dbReference type="Gene3D" id="4.10.320.30">
    <property type="match status" value="1"/>
</dbReference>
<dbReference type="InterPro" id="IPR050603">
    <property type="entry name" value="MYST_HAT"/>
</dbReference>
<feature type="compositionally biased region" description="Pro residues" evidence="14">
    <location>
        <begin position="51"/>
        <end position="67"/>
    </location>
</feature>
<dbReference type="Gene3D" id="3.40.630.30">
    <property type="match status" value="1"/>
</dbReference>
<dbReference type="SUPFAM" id="SSF55729">
    <property type="entry name" value="Acyl-CoA N-acyltransferases (Nat)"/>
    <property type="match status" value="1"/>
</dbReference>
<evidence type="ECO:0000256" key="3">
    <source>
        <dbReference type="ARBA" id="ARBA00013184"/>
    </source>
</evidence>
<protein>
    <recommendedName>
        <fullName evidence="3 13">Histone acetyltransferase</fullName>
        <ecNumber evidence="3 13">2.3.1.48</ecNumber>
    </recommendedName>
</protein>
<feature type="region of interest" description="Disordered" evidence="14">
    <location>
        <begin position="356"/>
        <end position="411"/>
    </location>
</feature>
<dbReference type="PANTHER" id="PTHR10615:SF161">
    <property type="entry name" value="HISTONE ACETYLTRANSFERASE KAT7"/>
    <property type="match status" value="1"/>
</dbReference>
<keyword evidence="4" id="KW-0808">Transferase</keyword>
<comment type="catalytic activity">
    <reaction evidence="13">
        <text>L-lysyl-[protein] + acetyl-CoA = N(6)-acetyl-L-lysyl-[protein] + CoA + H(+)</text>
        <dbReference type="Rhea" id="RHEA:45948"/>
        <dbReference type="Rhea" id="RHEA-COMP:9752"/>
        <dbReference type="Rhea" id="RHEA-COMP:10731"/>
        <dbReference type="ChEBI" id="CHEBI:15378"/>
        <dbReference type="ChEBI" id="CHEBI:29969"/>
        <dbReference type="ChEBI" id="CHEBI:57287"/>
        <dbReference type="ChEBI" id="CHEBI:57288"/>
        <dbReference type="ChEBI" id="CHEBI:61930"/>
        <dbReference type="EC" id="2.3.1.48"/>
    </reaction>
</comment>
<keyword evidence="10" id="KW-0805">Transcription regulation</keyword>
<dbReference type="Gene3D" id="1.10.10.10">
    <property type="entry name" value="Winged helix-like DNA-binding domain superfamily/Winged helix DNA-binding domain"/>
    <property type="match status" value="1"/>
</dbReference>
<feature type="compositionally biased region" description="Pro residues" evidence="14">
    <location>
        <begin position="74"/>
        <end position="83"/>
    </location>
</feature>
<evidence type="ECO:0000256" key="4">
    <source>
        <dbReference type="ARBA" id="ARBA00022679"/>
    </source>
</evidence>
<keyword evidence="11" id="KW-0804">Transcription</keyword>
<dbReference type="EC" id="2.3.1.48" evidence="3 13"/>
<evidence type="ECO:0000256" key="12">
    <source>
        <dbReference type="ARBA" id="ARBA00023242"/>
    </source>
</evidence>
<feature type="compositionally biased region" description="Low complexity" evidence="14">
    <location>
        <begin position="8"/>
        <end position="50"/>
    </location>
</feature>
<evidence type="ECO:0000313" key="17">
    <source>
        <dbReference type="Proteomes" id="UP000823941"/>
    </source>
</evidence>
<proteinExistence type="inferred from homology"/>
<dbReference type="InterPro" id="IPR036060">
    <property type="entry name" value="Znf_C2H2C_sf"/>
</dbReference>
<dbReference type="Proteomes" id="UP000823941">
    <property type="component" value="Chromosome 12"/>
</dbReference>
<dbReference type="Pfam" id="PF17772">
    <property type="entry name" value="zf-MYST"/>
    <property type="match status" value="1"/>
</dbReference>
<organism evidence="16 17">
    <name type="scientific">Plutella xylostella</name>
    <name type="common">Diamondback moth</name>
    <name type="synonym">Plutella maculipennis</name>
    <dbReference type="NCBI Taxonomy" id="51655"/>
    <lineage>
        <taxon>Eukaryota</taxon>
        <taxon>Metazoa</taxon>
        <taxon>Ecdysozoa</taxon>
        <taxon>Arthropoda</taxon>
        <taxon>Hexapoda</taxon>
        <taxon>Insecta</taxon>
        <taxon>Pterygota</taxon>
        <taxon>Neoptera</taxon>
        <taxon>Endopterygota</taxon>
        <taxon>Lepidoptera</taxon>
        <taxon>Glossata</taxon>
        <taxon>Ditrysia</taxon>
        <taxon>Yponomeutoidea</taxon>
        <taxon>Plutellidae</taxon>
        <taxon>Plutella</taxon>
    </lineage>
</organism>
<feature type="domain" description="MYST-type HAT" evidence="15">
    <location>
        <begin position="718"/>
        <end position="989"/>
    </location>
</feature>
<feature type="compositionally biased region" description="Basic and acidic residues" evidence="14">
    <location>
        <begin position="305"/>
        <end position="314"/>
    </location>
</feature>
<feature type="compositionally biased region" description="Polar residues" evidence="14">
    <location>
        <begin position="320"/>
        <end position="334"/>
    </location>
</feature>
<evidence type="ECO:0000256" key="13">
    <source>
        <dbReference type="RuleBase" id="RU361211"/>
    </source>
</evidence>
<feature type="compositionally biased region" description="Low complexity" evidence="14">
    <location>
        <begin position="195"/>
        <end position="220"/>
    </location>
</feature>
<comment type="caution">
    <text evidence="16">The sequence shown here is derived from an EMBL/GenBank/DDBJ whole genome shotgun (WGS) entry which is preliminary data.</text>
</comment>
<evidence type="ECO:0000256" key="6">
    <source>
        <dbReference type="ARBA" id="ARBA00022771"/>
    </source>
</evidence>
<feature type="compositionally biased region" description="Low complexity" evidence="14">
    <location>
        <begin position="145"/>
        <end position="154"/>
    </location>
</feature>
<keyword evidence="5" id="KW-0479">Metal-binding</keyword>
<dbReference type="Pfam" id="PF01853">
    <property type="entry name" value="MOZ_SAS"/>
    <property type="match status" value="1"/>
</dbReference>
<dbReference type="SUPFAM" id="SSF103637">
    <property type="entry name" value="CCHHC domain"/>
    <property type="match status" value="1"/>
</dbReference>
<accession>A0ABQ7QLK5</accession>
<dbReference type="InterPro" id="IPR002515">
    <property type="entry name" value="Znf_C2H2C"/>
</dbReference>
<feature type="compositionally biased region" description="Basic and acidic residues" evidence="14">
    <location>
        <begin position="370"/>
        <end position="383"/>
    </location>
</feature>
<evidence type="ECO:0000256" key="8">
    <source>
        <dbReference type="ARBA" id="ARBA00022853"/>
    </source>
</evidence>
<gene>
    <name evidence="16" type="ORF">JYU34_008699</name>
</gene>
<feature type="region of interest" description="Disordered" evidence="14">
    <location>
        <begin position="1"/>
        <end position="342"/>
    </location>
</feature>
<keyword evidence="9" id="KW-0007">Acetylation</keyword>
<feature type="compositionally biased region" description="Low complexity" evidence="14">
    <location>
        <begin position="111"/>
        <end position="122"/>
    </location>
</feature>
<dbReference type="CDD" id="cd04301">
    <property type="entry name" value="NAT_SF"/>
    <property type="match status" value="1"/>
</dbReference>
<dbReference type="PROSITE" id="PS51726">
    <property type="entry name" value="MYST_HAT"/>
    <property type="match status" value="1"/>
</dbReference>
<keyword evidence="7" id="KW-0862">Zinc</keyword>
<evidence type="ECO:0000256" key="5">
    <source>
        <dbReference type="ARBA" id="ARBA00022723"/>
    </source>
</evidence>
<keyword evidence="6" id="KW-0863">Zinc-finger</keyword>
<evidence type="ECO:0000256" key="7">
    <source>
        <dbReference type="ARBA" id="ARBA00022833"/>
    </source>
</evidence>
<keyword evidence="17" id="KW-1185">Reference proteome</keyword>
<dbReference type="PROSITE" id="PS51802">
    <property type="entry name" value="ZF_CCHHC"/>
    <property type="match status" value="1"/>
</dbReference>
<feature type="compositionally biased region" description="Polar residues" evidence="14">
    <location>
        <begin position="86"/>
        <end position="97"/>
    </location>
</feature>
<dbReference type="InterPro" id="IPR002717">
    <property type="entry name" value="HAT_MYST-type"/>
</dbReference>
<evidence type="ECO:0000256" key="10">
    <source>
        <dbReference type="ARBA" id="ARBA00023015"/>
    </source>
</evidence>
<dbReference type="Gene3D" id="3.30.60.60">
    <property type="entry name" value="N-acetyl transferase-like"/>
    <property type="match status" value="1"/>
</dbReference>
<dbReference type="InterPro" id="IPR036388">
    <property type="entry name" value="WH-like_DNA-bd_sf"/>
</dbReference>
<comment type="similarity">
    <text evidence="2 13">Belongs to the MYST (SAS/MOZ) family.</text>
</comment>
<comment type="subcellular location">
    <subcellularLocation>
        <location evidence="1 13">Nucleus</location>
    </subcellularLocation>
</comment>
<evidence type="ECO:0000256" key="2">
    <source>
        <dbReference type="ARBA" id="ARBA00010107"/>
    </source>
</evidence>
<evidence type="ECO:0000256" key="14">
    <source>
        <dbReference type="SAM" id="MobiDB-lite"/>
    </source>
</evidence>
<evidence type="ECO:0000313" key="16">
    <source>
        <dbReference type="EMBL" id="KAG7306115.1"/>
    </source>
</evidence>
<evidence type="ECO:0000256" key="11">
    <source>
        <dbReference type="ARBA" id="ARBA00023163"/>
    </source>
</evidence>
<reference evidence="16 17" key="1">
    <citation type="submission" date="2021-06" db="EMBL/GenBank/DDBJ databases">
        <title>A haploid diamondback moth (Plutella xylostella L.) genome assembly resolves 31 chromosomes and identifies a diamide resistance mutation.</title>
        <authorList>
            <person name="Ward C.M."/>
            <person name="Perry K.D."/>
            <person name="Baker G."/>
            <person name="Powis K."/>
            <person name="Heckel D.G."/>
            <person name="Baxter S.W."/>
        </authorList>
    </citation>
    <scope>NUCLEOTIDE SEQUENCE [LARGE SCALE GENOMIC DNA]</scope>
    <source>
        <strain evidence="16 17">LV</strain>
        <tissue evidence="16">Single pupa</tissue>
    </source>
</reference>
<dbReference type="EMBL" id="JAHIBW010000012">
    <property type="protein sequence ID" value="KAG7306115.1"/>
    <property type="molecule type" value="Genomic_DNA"/>
</dbReference>
<feature type="compositionally biased region" description="Basic and acidic residues" evidence="14">
    <location>
        <begin position="235"/>
        <end position="260"/>
    </location>
</feature>
<evidence type="ECO:0000256" key="1">
    <source>
        <dbReference type="ARBA" id="ARBA00004123"/>
    </source>
</evidence>
<keyword evidence="8" id="KW-0156">Chromatin regulator</keyword>
<sequence length="996" mass="109877">MRMRNLDVSNSSTDSSSGSSSDSSSSGSSSSTSGSASSSSDSDSSASDHPPAAPAPVPPAAPAPAPAPVAVAAPPVPASPPKSPAKQNNTEETPTANKNKEDHQRKNGRRSSSSVVNKILSSSEDEAPKPVPAKTAPPRRRSSAKPKATATVATKHGKPAPRTPASDNKAKVPPKATTNSKNSQKDTLKKKSIFSPDNSSESEPESTTINNNKSPVQTPKVTPPPTRGKGRPRKSSRDNKENKEKNAVVKTEEKAKETNNKRMRSSSGTANGPPAKKIGNGKQSASSCTSSQSSADSSGSDTEPETPKKPELRTGKTKPASANSKMNTTPIKSETASKGDGLDAVAVMPRKLTRSLSARVSRLATISRPAHTDTDSEADEKQHNGIKNTSKEKKGRKPPSKVSPVPVLELPDPNQPYVRRCPVRGCDSEGHLGGKADSYFTWDACPIYHNVTPTWCLTVVRISNHKQKMNTLIASLRFDVVTMRRVAKMTLKTFPSPPGGGKADTHFTWDACPVYHNVTPTWCMIVVRISNHKQKTNRYSAHQWQRLTRTFNDILNSPFSSRWQSRRPLHVGRVSGLPQRDPDLVHYCRGKADAHFTWDACPVYHNVTPTWCVAASEERSAAAAARRRAVLAMQQRPRSQPTIEQRAYQLKVKDMRSKWKGSQELREKLAAAGTSAEELTEEREPVLDGFVPDYDLRLFREAQALAAIKIEEELGEIPSDRGTRYVVMGKYMMEVWYQSPYPGDAARVPRLFVCEFCLNHQKSQSGANRHKGKCVWRHPPGDEVYRKNSLSVWQVDGRKHKQYCQQLCLLAKFFLDHKTLYYDVEPFLFYVMTVADEHGCHVVGYFSKEKNSFLNYNVSCILTLPPYQRQGYGRLLIDFSYLLTKVEGKVGSPETPLSDLGLISYRSYWKEALLRRLCSAPGPALCIRDLSKDLAIASCDIVSTLQERGLMKYWKGKHIVLKKQEVLEEVSRRAERARCVDAASLRWTPPAAPPPR</sequence>
<dbReference type="PANTHER" id="PTHR10615">
    <property type="entry name" value="HISTONE ACETYLTRANSFERASE"/>
    <property type="match status" value="1"/>
</dbReference>
<evidence type="ECO:0000256" key="9">
    <source>
        <dbReference type="ARBA" id="ARBA00022990"/>
    </source>
</evidence>
<feature type="compositionally biased region" description="Low complexity" evidence="14">
    <location>
        <begin position="283"/>
        <end position="301"/>
    </location>
</feature>
<evidence type="ECO:0000259" key="15">
    <source>
        <dbReference type="PROSITE" id="PS51726"/>
    </source>
</evidence>
<dbReference type="InterPro" id="IPR016181">
    <property type="entry name" value="Acyl_CoA_acyltransferase"/>
</dbReference>
<name>A0ABQ7QLK5_PLUXY</name>
<dbReference type="InterPro" id="IPR040706">
    <property type="entry name" value="Zf-MYST"/>
</dbReference>
<keyword evidence="12 13" id="KW-0539">Nucleus</keyword>